<keyword evidence="6" id="KW-1185">Reference proteome</keyword>
<dbReference type="GO" id="GO:0070273">
    <property type="term" value="F:phosphatidylinositol-4-phosphate binding"/>
    <property type="evidence" value="ECO:0007669"/>
    <property type="project" value="InterPro"/>
</dbReference>
<accession>A0A7X6RRG5</accession>
<keyword evidence="2" id="KW-0333">Golgi apparatus</keyword>
<dbReference type="InterPro" id="IPR038261">
    <property type="entry name" value="GPP34-like_sf"/>
</dbReference>
<gene>
    <name evidence="5" type="ORF">HGB44_16475</name>
</gene>
<proteinExistence type="predicted"/>
<dbReference type="InterPro" id="IPR008628">
    <property type="entry name" value="GPP34-like"/>
</dbReference>
<dbReference type="GO" id="GO:0012505">
    <property type="term" value="C:endomembrane system"/>
    <property type="evidence" value="ECO:0007669"/>
    <property type="project" value="UniProtKB-ARBA"/>
</dbReference>
<dbReference type="GO" id="GO:0005737">
    <property type="term" value="C:cytoplasm"/>
    <property type="evidence" value="ECO:0007669"/>
    <property type="project" value="UniProtKB-ARBA"/>
</dbReference>
<comment type="subcellular location">
    <subcellularLocation>
        <location evidence="1">Golgi apparatus membrane</location>
        <topology evidence="1">Peripheral membrane protein</topology>
        <orientation evidence="1">Cytoplasmic side</orientation>
    </subcellularLocation>
</comment>
<name>A0A7X6RRG5_9ACTN</name>
<evidence type="ECO:0000256" key="3">
    <source>
        <dbReference type="ARBA" id="ARBA00023121"/>
    </source>
</evidence>
<evidence type="ECO:0000256" key="4">
    <source>
        <dbReference type="ARBA" id="ARBA00023136"/>
    </source>
</evidence>
<dbReference type="Pfam" id="PF05719">
    <property type="entry name" value="GPP34"/>
    <property type="match status" value="1"/>
</dbReference>
<evidence type="ECO:0000313" key="5">
    <source>
        <dbReference type="EMBL" id="NKY99247.1"/>
    </source>
</evidence>
<dbReference type="Proteomes" id="UP000553209">
    <property type="component" value="Unassembled WGS sequence"/>
</dbReference>
<dbReference type="AlphaFoldDB" id="A0A7X6RRG5"/>
<dbReference type="Gene3D" id="1.10.3630.10">
    <property type="entry name" value="yeast vps74-n-term truncation variant domain like"/>
    <property type="match status" value="1"/>
</dbReference>
<protein>
    <submittedName>
        <fullName evidence="5">GPP34 family phosphoprotein</fullName>
    </submittedName>
</protein>
<sequence length="214" mass="23253">MDLTLPQRLYLLSYDTGKNRFDPVSAAYRGQLLCAAALADLTLGGLLRPRDGKVSRAIARAPEDPFLARVLSDLSPDEPHHWINLLYPQMGRAEEMVRGELVAGGAVTVRRGRTLGIFPTRTVTPVRPEEVGRLRERTRDAVLGGRDAATVPLQDAALVAIAAEGDVWTVFAPNERWRHRPAVKALQERFDAAAPGLRNAVRTAVMATGKGASA</sequence>
<evidence type="ECO:0000256" key="1">
    <source>
        <dbReference type="ARBA" id="ARBA00004255"/>
    </source>
</evidence>
<comment type="caution">
    <text evidence="5">The sequence shown here is derived from an EMBL/GenBank/DDBJ whole genome shotgun (WGS) entry which is preliminary data.</text>
</comment>
<organism evidence="5 6">
    <name type="scientific">Nocardiopsis alborubida</name>
    <dbReference type="NCBI Taxonomy" id="146802"/>
    <lineage>
        <taxon>Bacteria</taxon>
        <taxon>Bacillati</taxon>
        <taxon>Actinomycetota</taxon>
        <taxon>Actinomycetes</taxon>
        <taxon>Streptosporangiales</taxon>
        <taxon>Nocardiopsidaceae</taxon>
        <taxon>Nocardiopsis</taxon>
    </lineage>
</organism>
<evidence type="ECO:0000313" key="6">
    <source>
        <dbReference type="Proteomes" id="UP000553209"/>
    </source>
</evidence>
<evidence type="ECO:0000256" key="2">
    <source>
        <dbReference type="ARBA" id="ARBA00023034"/>
    </source>
</evidence>
<dbReference type="RefSeq" id="WP_061078659.1">
    <property type="nucleotide sequence ID" value="NZ_JAAXPG010000014.1"/>
</dbReference>
<reference evidence="5 6" key="1">
    <citation type="submission" date="2020-04" db="EMBL/GenBank/DDBJ databases">
        <title>MicrobeNet Type strains.</title>
        <authorList>
            <person name="Nicholson A.C."/>
        </authorList>
    </citation>
    <scope>NUCLEOTIDE SEQUENCE [LARGE SCALE GENOMIC DNA]</scope>
    <source>
        <strain evidence="5 6">ATCC 23612</strain>
    </source>
</reference>
<dbReference type="EMBL" id="JAAXPG010000014">
    <property type="protein sequence ID" value="NKY99247.1"/>
    <property type="molecule type" value="Genomic_DNA"/>
</dbReference>
<keyword evidence="3" id="KW-0446">Lipid-binding</keyword>
<keyword evidence="4" id="KW-0472">Membrane</keyword>